<proteinExistence type="predicted"/>
<dbReference type="GO" id="GO:0051539">
    <property type="term" value="F:4 iron, 4 sulfur cluster binding"/>
    <property type="evidence" value="ECO:0007669"/>
    <property type="project" value="UniProtKB-KW"/>
</dbReference>
<accession>A0A832LV08</accession>
<evidence type="ECO:0000256" key="3">
    <source>
        <dbReference type="ARBA" id="ARBA00022691"/>
    </source>
</evidence>
<keyword evidence="5" id="KW-0408">Iron</keyword>
<reference evidence="8" key="1">
    <citation type="journal article" date="2020" name="mSystems">
        <title>Genome- and Community-Level Interaction Insights into Carbon Utilization and Element Cycling Functions of Hydrothermarchaeota in Hydrothermal Sediment.</title>
        <authorList>
            <person name="Zhou Z."/>
            <person name="Liu Y."/>
            <person name="Xu W."/>
            <person name="Pan J."/>
            <person name="Luo Z.H."/>
            <person name="Li M."/>
        </authorList>
    </citation>
    <scope>NUCLEOTIDE SEQUENCE [LARGE SCALE GENOMIC DNA]</scope>
    <source>
        <strain evidence="8">SpSt-605</strain>
    </source>
</reference>
<keyword evidence="3" id="KW-0949">S-adenosyl-L-methionine</keyword>
<comment type="cofactor">
    <cofactor evidence="1">
        <name>[4Fe-4S] cluster</name>
        <dbReference type="ChEBI" id="CHEBI:49883"/>
    </cofactor>
</comment>
<evidence type="ECO:0000313" key="8">
    <source>
        <dbReference type="EMBL" id="HGV55582.1"/>
    </source>
</evidence>
<dbReference type="CDD" id="cd01335">
    <property type="entry name" value="Radical_SAM"/>
    <property type="match status" value="1"/>
</dbReference>
<dbReference type="EMBL" id="DSZU01000100">
    <property type="protein sequence ID" value="HGV55582.1"/>
    <property type="molecule type" value="Genomic_DNA"/>
</dbReference>
<organism evidence="8">
    <name type="scientific">Caldimicrobium thiodismutans</name>
    <dbReference type="NCBI Taxonomy" id="1653476"/>
    <lineage>
        <taxon>Bacteria</taxon>
        <taxon>Pseudomonadati</taxon>
        <taxon>Thermodesulfobacteriota</taxon>
        <taxon>Thermodesulfobacteria</taxon>
        <taxon>Thermodesulfobacteriales</taxon>
        <taxon>Thermodesulfobacteriaceae</taxon>
        <taxon>Caldimicrobium</taxon>
    </lineage>
</organism>
<dbReference type="Pfam" id="PF04055">
    <property type="entry name" value="Radical_SAM"/>
    <property type="match status" value="1"/>
</dbReference>
<dbReference type="GO" id="GO:0046872">
    <property type="term" value="F:metal ion binding"/>
    <property type="evidence" value="ECO:0007669"/>
    <property type="project" value="UniProtKB-KW"/>
</dbReference>
<evidence type="ECO:0000256" key="4">
    <source>
        <dbReference type="ARBA" id="ARBA00022723"/>
    </source>
</evidence>
<evidence type="ECO:0000256" key="6">
    <source>
        <dbReference type="ARBA" id="ARBA00023014"/>
    </source>
</evidence>
<evidence type="ECO:0000256" key="2">
    <source>
        <dbReference type="ARBA" id="ARBA00022485"/>
    </source>
</evidence>
<keyword evidence="4" id="KW-0479">Metal-binding</keyword>
<dbReference type="AlphaFoldDB" id="A0A832LV08"/>
<dbReference type="InterPro" id="IPR007197">
    <property type="entry name" value="rSAM"/>
</dbReference>
<gene>
    <name evidence="8" type="ORF">ENT73_05805</name>
</gene>
<evidence type="ECO:0000256" key="5">
    <source>
        <dbReference type="ARBA" id="ARBA00023004"/>
    </source>
</evidence>
<comment type="caution">
    <text evidence="8">The sequence shown here is derived from an EMBL/GenBank/DDBJ whole genome shotgun (WGS) entry which is preliminary data.</text>
</comment>
<evidence type="ECO:0000256" key="1">
    <source>
        <dbReference type="ARBA" id="ARBA00001966"/>
    </source>
</evidence>
<sequence length="305" mass="34270">MALLFGPVRSRRLGLSLGLELVPKKICSMDCLYCEVGKTTNLTTERKAYYSWESIEKALYAAQSREETFDVLTITGSGEPTLNIYFEKTVKLAKELISKPVAVLTNSTTLEEVSIIEALAQVDLVLASLDSAREKSFKLVNRPAKGVSLAAIVEGLKTLKETMRGEMWLEVLLVKGINDSPEDIEALKRAIEYIKPHRVQLNTVVRPPAYAVARPLSWEELEEIKEQLYPYAEIITPGGSKSSPITTTENQEEALKEYLSRRPAPLEELIAIFGKEVELNFYLEKLVREGKIKKITHQGETFYIS</sequence>
<dbReference type="PANTHER" id="PTHR43787">
    <property type="entry name" value="FEMO COFACTOR BIOSYNTHESIS PROTEIN NIFB-RELATED"/>
    <property type="match status" value="1"/>
</dbReference>
<dbReference type="SFLD" id="SFLDS00029">
    <property type="entry name" value="Radical_SAM"/>
    <property type="match status" value="1"/>
</dbReference>
<dbReference type="PROSITE" id="PS51918">
    <property type="entry name" value="RADICAL_SAM"/>
    <property type="match status" value="1"/>
</dbReference>
<dbReference type="SFLD" id="SFLDG01083">
    <property type="entry name" value="Uncharacterised_Radical_SAM_Su"/>
    <property type="match status" value="1"/>
</dbReference>
<evidence type="ECO:0000259" key="7">
    <source>
        <dbReference type="PROSITE" id="PS51918"/>
    </source>
</evidence>
<keyword evidence="6" id="KW-0411">Iron-sulfur</keyword>
<protein>
    <submittedName>
        <fullName evidence="8">Radical SAM protein</fullName>
    </submittedName>
</protein>
<dbReference type="Gene3D" id="3.20.20.70">
    <property type="entry name" value="Aldolase class I"/>
    <property type="match status" value="1"/>
</dbReference>
<dbReference type="InterPro" id="IPR013785">
    <property type="entry name" value="Aldolase_TIM"/>
</dbReference>
<dbReference type="PANTHER" id="PTHR43787:SF11">
    <property type="entry name" value="UPF0026 PROTEIN SLR1464"/>
    <property type="match status" value="1"/>
</dbReference>
<dbReference type="GO" id="GO:0003824">
    <property type="term" value="F:catalytic activity"/>
    <property type="evidence" value="ECO:0007669"/>
    <property type="project" value="InterPro"/>
</dbReference>
<dbReference type="InterPro" id="IPR058240">
    <property type="entry name" value="rSAM_sf"/>
</dbReference>
<dbReference type="SUPFAM" id="SSF102114">
    <property type="entry name" value="Radical SAM enzymes"/>
    <property type="match status" value="1"/>
</dbReference>
<dbReference type="InterPro" id="IPR040084">
    <property type="entry name" value="GTPase_Obg"/>
</dbReference>
<feature type="domain" description="Radical SAM core" evidence="7">
    <location>
        <begin position="11"/>
        <end position="244"/>
    </location>
</feature>
<name>A0A832LV08_9BACT</name>
<keyword evidence="2" id="KW-0004">4Fe-4S</keyword>